<protein>
    <submittedName>
        <fullName evidence="1">Uncharacterized protein</fullName>
    </submittedName>
</protein>
<dbReference type="EMBL" id="CM023474">
    <property type="protein sequence ID" value="KAH7948956.1"/>
    <property type="molecule type" value="Genomic_DNA"/>
</dbReference>
<comment type="caution">
    <text evidence="1">The sequence shown here is derived from an EMBL/GenBank/DDBJ whole genome shotgun (WGS) entry which is preliminary data.</text>
</comment>
<gene>
    <name evidence="1" type="ORF">HPB49_003631</name>
</gene>
<keyword evidence="2" id="KW-1185">Reference proteome</keyword>
<evidence type="ECO:0000313" key="1">
    <source>
        <dbReference type="EMBL" id="KAH7948956.1"/>
    </source>
</evidence>
<name>A0ACB8CPC9_DERSI</name>
<organism evidence="1 2">
    <name type="scientific">Dermacentor silvarum</name>
    <name type="common">Tick</name>
    <dbReference type="NCBI Taxonomy" id="543639"/>
    <lineage>
        <taxon>Eukaryota</taxon>
        <taxon>Metazoa</taxon>
        <taxon>Ecdysozoa</taxon>
        <taxon>Arthropoda</taxon>
        <taxon>Chelicerata</taxon>
        <taxon>Arachnida</taxon>
        <taxon>Acari</taxon>
        <taxon>Parasitiformes</taxon>
        <taxon>Ixodida</taxon>
        <taxon>Ixodoidea</taxon>
        <taxon>Ixodidae</taxon>
        <taxon>Rhipicephalinae</taxon>
        <taxon>Dermacentor</taxon>
    </lineage>
</organism>
<accession>A0ACB8CPC9</accession>
<dbReference type="Proteomes" id="UP000821865">
    <property type="component" value="Chromosome 5"/>
</dbReference>
<proteinExistence type="predicted"/>
<sequence length="146" mass="15993">MVLETCDPIPTEWAPEISQLTKIDAVSAVEFSLATKVHRSSTGYSVGTAPLLRRFLQPMLQPRSCSNLKQRIVKCSEHTKLISLVGGFQSRAAPQGHPRTKSIQAWRWVGLAGKGYRMELGADREWQTGTTHCGVLGTAGSALLFQ</sequence>
<evidence type="ECO:0000313" key="2">
    <source>
        <dbReference type="Proteomes" id="UP000821865"/>
    </source>
</evidence>
<reference evidence="1" key="1">
    <citation type="submission" date="2020-05" db="EMBL/GenBank/DDBJ databases">
        <title>Large-scale comparative analyses of tick genomes elucidate their genetic diversity and vector capacities.</title>
        <authorList>
            <person name="Jia N."/>
            <person name="Wang J."/>
            <person name="Shi W."/>
            <person name="Du L."/>
            <person name="Sun Y."/>
            <person name="Zhan W."/>
            <person name="Jiang J."/>
            <person name="Wang Q."/>
            <person name="Zhang B."/>
            <person name="Ji P."/>
            <person name="Sakyi L.B."/>
            <person name="Cui X."/>
            <person name="Yuan T."/>
            <person name="Jiang B."/>
            <person name="Yang W."/>
            <person name="Lam T.T.-Y."/>
            <person name="Chang Q."/>
            <person name="Ding S."/>
            <person name="Wang X."/>
            <person name="Zhu J."/>
            <person name="Ruan X."/>
            <person name="Zhao L."/>
            <person name="Wei J."/>
            <person name="Que T."/>
            <person name="Du C."/>
            <person name="Cheng J."/>
            <person name="Dai P."/>
            <person name="Han X."/>
            <person name="Huang E."/>
            <person name="Gao Y."/>
            <person name="Liu J."/>
            <person name="Shao H."/>
            <person name="Ye R."/>
            <person name="Li L."/>
            <person name="Wei W."/>
            <person name="Wang X."/>
            <person name="Wang C."/>
            <person name="Yang T."/>
            <person name="Huo Q."/>
            <person name="Li W."/>
            <person name="Guo W."/>
            <person name="Chen H."/>
            <person name="Zhou L."/>
            <person name="Ni X."/>
            <person name="Tian J."/>
            <person name="Zhou Y."/>
            <person name="Sheng Y."/>
            <person name="Liu T."/>
            <person name="Pan Y."/>
            <person name="Xia L."/>
            <person name="Li J."/>
            <person name="Zhao F."/>
            <person name="Cao W."/>
        </authorList>
    </citation>
    <scope>NUCLEOTIDE SEQUENCE</scope>
    <source>
        <strain evidence="1">Dsil-2018</strain>
    </source>
</reference>